<dbReference type="RefSeq" id="XP_006969169.1">
    <property type="nucleotide sequence ID" value="XM_006969107.1"/>
</dbReference>
<proteinExistence type="predicted"/>
<protein>
    <submittedName>
        <fullName evidence="1">Predicted protein</fullName>
    </submittedName>
</protein>
<gene>
    <name evidence="1" type="ORF">TRIREDRAFT_111730</name>
</gene>
<organism evidence="2">
    <name type="scientific">Hypocrea jecorina (strain QM6a)</name>
    <name type="common">Trichoderma reesei</name>
    <dbReference type="NCBI Taxonomy" id="431241"/>
    <lineage>
        <taxon>Eukaryota</taxon>
        <taxon>Fungi</taxon>
        <taxon>Dikarya</taxon>
        <taxon>Ascomycota</taxon>
        <taxon>Pezizomycotina</taxon>
        <taxon>Sordariomycetes</taxon>
        <taxon>Hypocreomycetidae</taxon>
        <taxon>Hypocreales</taxon>
        <taxon>Hypocreaceae</taxon>
        <taxon>Trichoderma</taxon>
    </lineage>
</organism>
<dbReference type="Proteomes" id="UP000008984">
    <property type="component" value="Unassembled WGS sequence"/>
</dbReference>
<evidence type="ECO:0000313" key="1">
    <source>
        <dbReference type="EMBL" id="EGR45011.1"/>
    </source>
</evidence>
<name>G0RVA2_HYPJQ</name>
<feature type="non-terminal residue" evidence="1">
    <location>
        <position position="1"/>
    </location>
</feature>
<keyword evidence="2" id="KW-1185">Reference proteome</keyword>
<evidence type="ECO:0000313" key="2">
    <source>
        <dbReference type="Proteomes" id="UP000008984"/>
    </source>
</evidence>
<dbReference type="KEGG" id="tre:TRIREDRAFT_111730"/>
<dbReference type="HOGENOM" id="CLU_3037937_0_0_1"/>
<dbReference type="EMBL" id="GL985083">
    <property type="protein sequence ID" value="EGR45011.1"/>
    <property type="molecule type" value="Genomic_DNA"/>
</dbReference>
<dbReference type="VEuPathDB" id="FungiDB:TRIREDRAFT_111730"/>
<sequence length="55" mass="6659">LFFLSKVYTSRELMLLTKGKEFRLIKFKLEFKLGKEFKLEFKAGKEFKLAKSIFY</sequence>
<accession>G0RVA2</accession>
<dbReference type="AlphaFoldDB" id="G0RVA2"/>
<dbReference type="GeneID" id="18482390"/>
<reference evidence="1 2" key="1">
    <citation type="journal article" date="2008" name="Nat. Biotechnol.">
        <title>Genome sequencing and analysis of the biomass-degrading fungus Trichoderma reesei (syn. Hypocrea jecorina).</title>
        <authorList>
            <person name="Martinez D."/>
            <person name="Berka R.M."/>
            <person name="Henrissat B."/>
            <person name="Saloheimo M."/>
            <person name="Arvas M."/>
            <person name="Baker S.E."/>
            <person name="Chapman J."/>
            <person name="Chertkov O."/>
            <person name="Coutinho P.M."/>
            <person name="Cullen D."/>
            <person name="Danchin E.G."/>
            <person name="Grigoriev I.V."/>
            <person name="Harris P."/>
            <person name="Jackson M."/>
            <person name="Kubicek C.P."/>
            <person name="Han C.S."/>
            <person name="Ho I."/>
            <person name="Larrondo L.F."/>
            <person name="de Leon A.L."/>
            <person name="Magnuson J.K."/>
            <person name="Merino S."/>
            <person name="Misra M."/>
            <person name="Nelson B."/>
            <person name="Putnam N."/>
            <person name="Robbertse B."/>
            <person name="Salamov A.A."/>
            <person name="Schmoll M."/>
            <person name="Terry A."/>
            <person name="Thayer N."/>
            <person name="Westerholm-Parvinen A."/>
            <person name="Schoch C.L."/>
            <person name="Yao J."/>
            <person name="Barabote R."/>
            <person name="Nelson M.A."/>
            <person name="Detter C."/>
            <person name="Bruce D."/>
            <person name="Kuske C.R."/>
            <person name="Xie G."/>
            <person name="Richardson P."/>
            <person name="Rokhsar D.S."/>
            <person name="Lucas S.M."/>
            <person name="Rubin E.M."/>
            <person name="Dunn-Coleman N."/>
            <person name="Ward M."/>
            <person name="Brettin T.S."/>
        </authorList>
    </citation>
    <scope>NUCLEOTIDE SEQUENCE [LARGE SCALE GENOMIC DNA]</scope>
    <source>
        <strain evidence="1 2">QM6a</strain>
    </source>
</reference>